<reference evidence="4 5" key="1">
    <citation type="submission" date="2018-08" db="EMBL/GenBank/DDBJ databases">
        <title>Genomic investigation of the strawberry pathogen Phytophthora fragariae indicates pathogenicity is determined by transcriptional variation in three key races.</title>
        <authorList>
            <person name="Adams T.M."/>
            <person name="Armitage A.D."/>
            <person name="Sobczyk M.K."/>
            <person name="Bates H.J."/>
            <person name="Dunwell J.M."/>
            <person name="Nellist C.F."/>
            <person name="Harrison R.J."/>
        </authorList>
    </citation>
    <scope>NUCLEOTIDE SEQUENCE [LARGE SCALE GENOMIC DNA]</scope>
    <source>
        <strain evidence="3 4">NOV-5</strain>
        <strain evidence="2 5">NOV-71</strain>
    </source>
</reference>
<protein>
    <recommendedName>
        <fullName evidence="1">MULE transposase domain-containing protein</fullName>
    </recommendedName>
</protein>
<organism evidence="3 4">
    <name type="scientific">Phytophthora fragariae</name>
    <dbReference type="NCBI Taxonomy" id="53985"/>
    <lineage>
        <taxon>Eukaryota</taxon>
        <taxon>Sar</taxon>
        <taxon>Stramenopiles</taxon>
        <taxon>Oomycota</taxon>
        <taxon>Peronosporomycetes</taxon>
        <taxon>Peronosporales</taxon>
        <taxon>Peronosporaceae</taxon>
        <taxon>Phytophthora</taxon>
    </lineage>
</organism>
<dbReference type="InterPro" id="IPR018289">
    <property type="entry name" value="MULE_transposase_dom"/>
</dbReference>
<dbReference type="Proteomes" id="UP000440732">
    <property type="component" value="Unassembled WGS sequence"/>
</dbReference>
<evidence type="ECO:0000313" key="5">
    <source>
        <dbReference type="Proteomes" id="UP000441208"/>
    </source>
</evidence>
<dbReference type="EMBL" id="QXGA01003470">
    <property type="protein sequence ID" value="KAE9082893.1"/>
    <property type="molecule type" value="Genomic_DNA"/>
</dbReference>
<dbReference type="PANTHER" id="PTHR33977">
    <property type="entry name" value="ZINC ION BINDING PROTEIN"/>
    <property type="match status" value="1"/>
</dbReference>
<dbReference type="EMBL" id="QXFZ01002993">
    <property type="protein sequence ID" value="KAE9072099.1"/>
    <property type="molecule type" value="Genomic_DNA"/>
</dbReference>
<evidence type="ECO:0000313" key="2">
    <source>
        <dbReference type="EMBL" id="KAE9072099.1"/>
    </source>
</evidence>
<dbReference type="PANTHER" id="PTHR33977:SF1">
    <property type="entry name" value="ZINC ION BINDING PROTEIN"/>
    <property type="match status" value="1"/>
</dbReference>
<sequence>MDHVDRCEDSLAVNRHKMRCIVTKCASQRCKDAEGSCRARYKILKYMEVDYVVIYEQGEHCMAVDAPPSPVSSPELTTEMKDYIVSKLEDAPSMVPLLAYSFMSRELTSGRIAGQAPALEKVQNSVKTWRGKNKPDRMEPVLEICRQSMYDGGAAERTSESLLVFCDTQVVDGAVQPALGTGSAANPFRIGLTCMALLESYVKVQRDPTLSTLLHLDSTHSIVKQKYPVFVMGISDRSGSFMPVVYYCTSLRKAQDIRWCLAFLKRVILHEFGLIFSPDFVMMDADKAQFKACEQEIQSTKILMCWFHVTQNVHKHVDGAKLSMITRKKIFRDLYGLHFAETEDDYLRKREFVVRSWRGAGALCLRVKRVMDHLLKLWILGARFAQWQAFHTPTGYATTNNPLETYHYTLKLVNDNKRATPSELVSGLDLSRLGYISSMSGFDNVPTVSKRLKAVFNRAEKLKELEAEVVHLHSLIVVRVWPKLTSTASVDEEETEDAPSANTIKNSYRSSNYRRLMWEGMPEGGWVVDPVGRSCKCPCWRKAGMCLHVIKATKVAHMHCPGMPPPALRFVSAARTNRGRSTHRQQQSSLSVGAVQLEPVEPVWLKAAALFRP</sequence>
<name>A0A6A3QU58_9STRA</name>
<dbReference type="AlphaFoldDB" id="A0A6A3QU58"/>
<dbReference type="Proteomes" id="UP000441208">
    <property type="component" value="Unassembled WGS sequence"/>
</dbReference>
<proteinExistence type="predicted"/>
<gene>
    <name evidence="3" type="ORF">PF006_g26799</name>
    <name evidence="2" type="ORF">PF007_g26302</name>
</gene>
<evidence type="ECO:0000313" key="3">
    <source>
        <dbReference type="EMBL" id="KAE9082893.1"/>
    </source>
</evidence>
<evidence type="ECO:0000313" key="4">
    <source>
        <dbReference type="Proteomes" id="UP000440732"/>
    </source>
</evidence>
<dbReference type="Pfam" id="PF10551">
    <property type="entry name" value="MULE"/>
    <property type="match status" value="1"/>
</dbReference>
<accession>A0A6A3QU58</accession>
<feature type="domain" description="MULE transposase" evidence="1">
    <location>
        <begin position="214"/>
        <end position="312"/>
    </location>
</feature>
<evidence type="ECO:0000259" key="1">
    <source>
        <dbReference type="Pfam" id="PF10551"/>
    </source>
</evidence>
<comment type="caution">
    <text evidence="3">The sequence shown here is derived from an EMBL/GenBank/DDBJ whole genome shotgun (WGS) entry which is preliminary data.</text>
</comment>